<comment type="caution">
    <text evidence="1">The sequence shown here is derived from an EMBL/GenBank/DDBJ whole genome shotgun (WGS) entry which is preliminary data.</text>
</comment>
<dbReference type="Gene3D" id="1.25.40.10">
    <property type="entry name" value="Tetratricopeptide repeat domain"/>
    <property type="match status" value="1"/>
</dbReference>
<keyword evidence="2" id="KW-1185">Reference proteome</keyword>
<dbReference type="Proteomes" id="UP001218218">
    <property type="component" value="Unassembled WGS sequence"/>
</dbReference>
<organism evidence="1 2">
    <name type="scientific">Mycena albidolilacea</name>
    <dbReference type="NCBI Taxonomy" id="1033008"/>
    <lineage>
        <taxon>Eukaryota</taxon>
        <taxon>Fungi</taxon>
        <taxon>Dikarya</taxon>
        <taxon>Basidiomycota</taxon>
        <taxon>Agaricomycotina</taxon>
        <taxon>Agaricomycetes</taxon>
        <taxon>Agaricomycetidae</taxon>
        <taxon>Agaricales</taxon>
        <taxon>Marasmiineae</taxon>
        <taxon>Mycenaceae</taxon>
        <taxon>Mycena</taxon>
    </lineage>
</organism>
<evidence type="ECO:0000313" key="2">
    <source>
        <dbReference type="Proteomes" id="UP001218218"/>
    </source>
</evidence>
<name>A0AAD6Z324_9AGAR</name>
<dbReference type="SUPFAM" id="SSF48452">
    <property type="entry name" value="TPR-like"/>
    <property type="match status" value="1"/>
</dbReference>
<sequence>MADQAEVHKCKSEYSEAWTIQTKMLQIATNRSAYWHAVALLNLAEIAVSMGVQKQDVLGNIELAKSIFTTLNLKLLIICCDATLADLYIREKDLPTAKRLFKKCLELATEHSEIKLFCFERLGNASFWAKLKVYKALQFLGQMFFTYKDENTAVSLFTVALVGFTYMDVHQSRAECMLRLGDISNRCGDLLKAAELWETARPLFEKSSQMMEVQCVDKRLSCVDSNVLDHHRENIVRLVRLEVPSGNLSHLEDEEQMEFIGEPLNQLTI</sequence>
<dbReference type="InterPro" id="IPR011990">
    <property type="entry name" value="TPR-like_helical_dom_sf"/>
</dbReference>
<proteinExistence type="predicted"/>
<protein>
    <submittedName>
        <fullName evidence="1">Uncharacterized protein</fullName>
    </submittedName>
</protein>
<reference evidence="1" key="1">
    <citation type="submission" date="2023-03" db="EMBL/GenBank/DDBJ databases">
        <title>Massive genome expansion in bonnet fungi (Mycena s.s.) driven by repeated elements and novel gene families across ecological guilds.</title>
        <authorList>
            <consortium name="Lawrence Berkeley National Laboratory"/>
            <person name="Harder C.B."/>
            <person name="Miyauchi S."/>
            <person name="Viragh M."/>
            <person name="Kuo A."/>
            <person name="Thoen E."/>
            <person name="Andreopoulos B."/>
            <person name="Lu D."/>
            <person name="Skrede I."/>
            <person name="Drula E."/>
            <person name="Henrissat B."/>
            <person name="Morin E."/>
            <person name="Kohler A."/>
            <person name="Barry K."/>
            <person name="LaButti K."/>
            <person name="Morin E."/>
            <person name="Salamov A."/>
            <person name="Lipzen A."/>
            <person name="Mereny Z."/>
            <person name="Hegedus B."/>
            <person name="Baldrian P."/>
            <person name="Stursova M."/>
            <person name="Weitz H."/>
            <person name="Taylor A."/>
            <person name="Grigoriev I.V."/>
            <person name="Nagy L.G."/>
            <person name="Martin F."/>
            <person name="Kauserud H."/>
        </authorList>
    </citation>
    <scope>NUCLEOTIDE SEQUENCE</scope>
    <source>
        <strain evidence="1">CBHHK002</strain>
    </source>
</reference>
<gene>
    <name evidence="1" type="ORF">DFH08DRAFT_902761</name>
</gene>
<dbReference type="EMBL" id="JARIHO010000096">
    <property type="protein sequence ID" value="KAJ7305584.1"/>
    <property type="molecule type" value="Genomic_DNA"/>
</dbReference>
<evidence type="ECO:0000313" key="1">
    <source>
        <dbReference type="EMBL" id="KAJ7305584.1"/>
    </source>
</evidence>
<dbReference type="AlphaFoldDB" id="A0AAD6Z324"/>
<accession>A0AAD6Z324</accession>